<gene>
    <name evidence="2" type="ORF">GCM10011610_07380</name>
</gene>
<name>A0ABQ2K4Z5_9NOCA</name>
<accession>A0ABQ2K4Z5</accession>
<evidence type="ECO:0000313" key="2">
    <source>
        <dbReference type="EMBL" id="GGN69298.1"/>
    </source>
</evidence>
<evidence type="ECO:0008006" key="4">
    <source>
        <dbReference type="Google" id="ProtNLM"/>
    </source>
</evidence>
<evidence type="ECO:0000313" key="3">
    <source>
        <dbReference type="Proteomes" id="UP000658127"/>
    </source>
</evidence>
<proteinExistence type="predicted"/>
<dbReference type="Proteomes" id="UP000658127">
    <property type="component" value="Unassembled WGS sequence"/>
</dbReference>
<feature type="transmembrane region" description="Helical" evidence="1">
    <location>
        <begin position="35"/>
        <end position="53"/>
    </location>
</feature>
<keyword evidence="1" id="KW-0812">Transmembrane</keyword>
<organism evidence="2 3">
    <name type="scientific">Nocardia rhizosphaerihabitans</name>
    <dbReference type="NCBI Taxonomy" id="1691570"/>
    <lineage>
        <taxon>Bacteria</taxon>
        <taxon>Bacillati</taxon>
        <taxon>Actinomycetota</taxon>
        <taxon>Actinomycetes</taxon>
        <taxon>Mycobacteriales</taxon>
        <taxon>Nocardiaceae</taxon>
        <taxon>Nocardia</taxon>
    </lineage>
</organism>
<protein>
    <recommendedName>
        <fullName evidence="4">Integral membrane protein</fullName>
    </recommendedName>
</protein>
<dbReference type="EMBL" id="BMNE01000001">
    <property type="protein sequence ID" value="GGN69298.1"/>
    <property type="molecule type" value="Genomic_DNA"/>
</dbReference>
<evidence type="ECO:0000256" key="1">
    <source>
        <dbReference type="SAM" id="Phobius"/>
    </source>
</evidence>
<reference evidence="3" key="1">
    <citation type="journal article" date="2019" name="Int. J. Syst. Evol. Microbiol.">
        <title>The Global Catalogue of Microorganisms (GCM) 10K type strain sequencing project: providing services to taxonomists for standard genome sequencing and annotation.</title>
        <authorList>
            <consortium name="The Broad Institute Genomics Platform"/>
            <consortium name="The Broad Institute Genome Sequencing Center for Infectious Disease"/>
            <person name="Wu L."/>
            <person name="Ma J."/>
        </authorList>
    </citation>
    <scope>NUCLEOTIDE SEQUENCE [LARGE SCALE GENOMIC DNA]</scope>
    <source>
        <strain evidence="3">CGMCC 4.7329</strain>
    </source>
</reference>
<keyword evidence="1" id="KW-0472">Membrane</keyword>
<keyword evidence="3" id="KW-1185">Reference proteome</keyword>
<keyword evidence="1" id="KW-1133">Transmembrane helix</keyword>
<feature type="transmembrane region" description="Helical" evidence="1">
    <location>
        <begin position="59"/>
        <end position="77"/>
    </location>
</feature>
<sequence>MERDIVDGESGRAATEPIGIDLVAPEVFAPMLRRLALAALGVGVGVTLLSAVWVSWPYAIALGLVVAVPTIGYVFAFRRRRMWLSGTEIRAHRLLGEQRIDLADASGVQLLVFPGRLNRIVLKVTAGADIQLVPLAMYTDAGSGRELHLLGLRKLADALAASELAAAVVVSEVLMQQLRAEARDAGLGERPLYRGVRLVREKDAVSPVVLTDSEVASLV</sequence>
<comment type="caution">
    <text evidence="2">The sequence shown here is derived from an EMBL/GenBank/DDBJ whole genome shotgun (WGS) entry which is preliminary data.</text>
</comment>